<reference evidence="5" key="2">
    <citation type="submission" date="2025-08" db="UniProtKB">
        <authorList>
            <consortium name="Ensembl"/>
        </authorList>
    </citation>
    <scope>IDENTIFICATION</scope>
</reference>
<evidence type="ECO:0000313" key="5">
    <source>
        <dbReference type="Ensembl" id="ENSCUSP00005021194.1"/>
    </source>
</evidence>
<dbReference type="InterPro" id="IPR016090">
    <property type="entry name" value="PLA2-like_dom"/>
</dbReference>
<evidence type="ECO:0000256" key="3">
    <source>
        <dbReference type="SAM" id="MobiDB-lite"/>
    </source>
</evidence>
<organism evidence="5 6">
    <name type="scientific">Catharus ustulatus</name>
    <name type="common">Russet-backed thrush</name>
    <name type="synonym">Hylocichla ustulatus</name>
    <dbReference type="NCBI Taxonomy" id="91951"/>
    <lineage>
        <taxon>Eukaryota</taxon>
        <taxon>Metazoa</taxon>
        <taxon>Chordata</taxon>
        <taxon>Craniata</taxon>
        <taxon>Vertebrata</taxon>
        <taxon>Euteleostomi</taxon>
        <taxon>Archelosauria</taxon>
        <taxon>Archosauria</taxon>
        <taxon>Dinosauria</taxon>
        <taxon>Saurischia</taxon>
        <taxon>Theropoda</taxon>
        <taxon>Coelurosauria</taxon>
        <taxon>Aves</taxon>
        <taxon>Neognathae</taxon>
        <taxon>Neoaves</taxon>
        <taxon>Telluraves</taxon>
        <taxon>Australaves</taxon>
        <taxon>Passeriformes</taxon>
        <taxon>Turdidae</taxon>
        <taxon>Catharus</taxon>
    </lineage>
</organism>
<protein>
    <submittedName>
        <fullName evidence="5">Phospholipase A2 group III</fullName>
    </submittedName>
</protein>
<keyword evidence="2" id="KW-0964">Secreted</keyword>
<dbReference type="Proteomes" id="UP000694563">
    <property type="component" value="Chromosome 18"/>
</dbReference>
<comment type="subcellular location">
    <subcellularLocation>
        <location evidence="1">Secreted</location>
    </subcellularLocation>
</comment>
<feature type="compositionally biased region" description="Basic and acidic residues" evidence="3">
    <location>
        <begin position="1"/>
        <end position="11"/>
    </location>
</feature>
<dbReference type="InterPro" id="IPR036444">
    <property type="entry name" value="PLipase_A2_dom_sf"/>
</dbReference>
<dbReference type="Pfam" id="PF05826">
    <property type="entry name" value="Phospholip_A2_2"/>
    <property type="match status" value="1"/>
</dbReference>
<evidence type="ECO:0000259" key="4">
    <source>
        <dbReference type="Pfam" id="PF05826"/>
    </source>
</evidence>
<sequence>MRRCQGREPGRIARSTPGRGGAGPARHWPVGAGSAAGRAVKVGRGGATRAGCGCARLASGASPGRLHACWARRDPRLARAFRAACAHRPPAAPGAALRRALSALWRRRTSCTDPVPPGPQRRRRRGWTLPGTLWCGAGDSAGNWNELGLFRGPDRCCREHDQCWAQITALQFNYGIRNYRLPSSSLLPPCRFRRCLLAINDTVSNIIGVTFFNLLEVPCFVLEESEECVQWHWWGGCERYGVVPLARMVQQNQYHPILPAEEPPDKGRTFSRTGHKHLRQELRAKLGRSQGRRPKTAQQPQGPGTPASARDKAELTTRHPAVQWGLEPGPGRGCRCNKHLRKCEHQIAPNETRYQLHNVDSRILLLCNCTRRCESRRKRALCAYSWGSKQVGCLPWPAPADVYCFVLELPATCSPGRGSHEGWCTLQGYSDAHSFASPAAVPQGPELCLYLHSRSKRF</sequence>
<proteinExistence type="predicted"/>
<dbReference type="PANTHER" id="PTHR12253">
    <property type="entry name" value="RH14732P"/>
    <property type="match status" value="1"/>
</dbReference>
<dbReference type="PROSITE" id="PS00118">
    <property type="entry name" value="PA2_HIS"/>
    <property type="match status" value="1"/>
</dbReference>
<dbReference type="GO" id="GO:0005576">
    <property type="term" value="C:extracellular region"/>
    <property type="evidence" value="ECO:0007669"/>
    <property type="project" value="UniProtKB-SubCell"/>
</dbReference>
<name>A0A8C3UY99_CATUS</name>
<dbReference type="GO" id="GO:0050482">
    <property type="term" value="P:arachidonate secretion"/>
    <property type="evidence" value="ECO:0007669"/>
    <property type="project" value="InterPro"/>
</dbReference>
<evidence type="ECO:0000256" key="1">
    <source>
        <dbReference type="ARBA" id="ARBA00004613"/>
    </source>
</evidence>
<feature type="region of interest" description="Disordered" evidence="3">
    <location>
        <begin position="1"/>
        <end position="31"/>
    </location>
</feature>
<dbReference type="SUPFAM" id="SSF48619">
    <property type="entry name" value="Phospholipase A2, PLA2"/>
    <property type="match status" value="1"/>
</dbReference>
<accession>A0A8C3UY99</accession>
<dbReference type="Ensembl" id="ENSCUST00005021969.1">
    <property type="protein sequence ID" value="ENSCUSP00005021194.1"/>
    <property type="gene ID" value="ENSCUSG00005013482.1"/>
</dbReference>
<evidence type="ECO:0000256" key="2">
    <source>
        <dbReference type="ARBA" id="ARBA00022525"/>
    </source>
</evidence>
<dbReference type="InterPro" id="IPR033113">
    <property type="entry name" value="PLA2_histidine"/>
</dbReference>
<keyword evidence="6" id="KW-1185">Reference proteome</keyword>
<feature type="region of interest" description="Disordered" evidence="3">
    <location>
        <begin position="256"/>
        <end position="315"/>
    </location>
</feature>
<dbReference type="AlphaFoldDB" id="A0A8C3UY99"/>
<feature type="domain" description="Phospholipase A2-like central" evidence="4">
    <location>
        <begin position="129"/>
        <end position="222"/>
    </location>
</feature>
<dbReference type="GO" id="GO:0004623">
    <property type="term" value="F:phospholipase A2 activity"/>
    <property type="evidence" value="ECO:0007669"/>
    <property type="project" value="InterPro"/>
</dbReference>
<dbReference type="GO" id="GO:0006644">
    <property type="term" value="P:phospholipid metabolic process"/>
    <property type="evidence" value="ECO:0007669"/>
    <property type="project" value="InterPro"/>
</dbReference>
<evidence type="ECO:0000313" key="6">
    <source>
        <dbReference type="Proteomes" id="UP000694563"/>
    </source>
</evidence>
<reference evidence="5" key="1">
    <citation type="submission" date="2020-10" db="EMBL/GenBank/DDBJ databases">
        <title>Catharus ustulatus (Swainson's thrush) genome, bCatUst1, primary haplotype v2.</title>
        <authorList>
            <person name="Delmore K."/>
            <person name="Vafadar M."/>
            <person name="Formenti G."/>
            <person name="Chow W."/>
            <person name="Pelan S."/>
            <person name="Howe K."/>
            <person name="Rhie A."/>
            <person name="Mountcastle J."/>
            <person name="Haase B."/>
            <person name="Fedrigo O."/>
            <person name="Jarvis E.D."/>
        </authorList>
    </citation>
    <scope>NUCLEOTIDE SEQUENCE [LARGE SCALE GENOMIC DNA]</scope>
</reference>
<reference evidence="5" key="3">
    <citation type="submission" date="2025-09" db="UniProtKB">
        <authorList>
            <consortium name="Ensembl"/>
        </authorList>
    </citation>
    <scope>IDENTIFICATION</scope>
</reference>
<dbReference type="Gene3D" id="1.20.90.10">
    <property type="entry name" value="Phospholipase A2 domain"/>
    <property type="match status" value="2"/>
</dbReference>